<protein>
    <submittedName>
        <fullName evidence="1">Uncharacterized protein</fullName>
    </submittedName>
</protein>
<dbReference type="Proteomes" id="UP000054279">
    <property type="component" value="Unassembled WGS sequence"/>
</dbReference>
<organism evidence="1 2">
    <name type="scientific">Sphaerobolus stellatus (strain SS14)</name>
    <dbReference type="NCBI Taxonomy" id="990650"/>
    <lineage>
        <taxon>Eukaryota</taxon>
        <taxon>Fungi</taxon>
        <taxon>Dikarya</taxon>
        <taxon>Basidiomycota</taxon>
        <taxon>Agaricomycotina</taxon>
        <taxon>Agaricomycetes</taxon>
        <taxon>Phallomycetidae</taxon>
        <taxon>Geastrales</taxon>
        <taxon>Sphaerobolaceae</taxon>
        <taxon>Sphaerobolus</taxon>
    </lineage>
</organism>
<dbReference type="AlphaFoldDB" id="A0A0C9UUL1"/>
<evidence type="ECO:0000313" key="2">
    <source>
        <dbReference type="Proteomes" id="UP000054279"/>
    </source>
</evidence>
<dbReference type="EMBL" id="KN837159">
    <property type="protein sequence ID" value="KIJ38559.1"/>
    <property type="molecule type" value="Genomic_DNA"/>
</dbReference>
<evidence type="ECO:0000313" key="1">
    <source>
        <dbReference type="EMBL" id="KIJ38559.1"/>
    </source>
</evidence>
<name>A0A0C9UUL1_SPHS4</name>
<sequence>MYERDNVLTSSYDLLLLFTSSSFTLGVGTIANPPPTTLFSTALGTPPSIALPNGPIADTLLTLQASLHHVIVGAMDDRTLQLNGSIAGGARRDGPIQSAQSIPKTREVMLQYVSKVFAFLSKLGEWEIEFKTIKAESPHVFHVRFAALEIKYNYLTLIYVTHSLLSVLRHPARTGIERDEVFHLELERHRQQSCT</sequence>
<feature type="non-terminal residue" evidence="1">
    <location>
        <position position="195"/>
    </location>
</feature>
<dbReference type="HOGENOM" id="CLU_1611853_0_0_1"/>
<keyword evidence="2" id="KW-1185">Reference proteome</keyword>
<reference evidence="1 2" key="1">
    <citation type="submission" date="2014-06" db="EMBL/GenBank/DDBJ databases">
        <title>Evolutionary Origins and Diversification of the Mycorrhizal Mutualists.</title>
        <authorList>
            <consortium name="DOE Joint Genome Institute"/>
            <consortium name="Mycorrhizal Genomics Consortium"/>
            <person name="Kohler A."/>
            <person name="Kuo A."/>
            <person name="Nagy L.G."/>
            <person name="Floudas D."/>
            <person name="Copeland A."/>
            <person name="Barry K.W."/>
            <person name="Cichocki N."/>
            <person name="Veneault-Fourrey C."/>
            <person name="LaButti K."/>
            <person name="Lindquist E.A."/>
            <person name="Lipzen A."/>
            <person name="Lundell T."/>
            <person name="Morin E."/>
            <person name="Murat C."/>
            <person name="Riley R."/>
            <person name="Ohm R."/>
            <person name="Sun H."/>
            <person name="Tunlid A."/>
            <person name="Henrissat B."/>
            <person name="Grigoriev I.V."/>
            <person name="Hibbett D.S."/>
            <person name="Martin F."/>
        </authorList>
    </citation>
    <scope>NUCLEOTIDE SEQUENCE [LARGE SCALE GENOMIC DNA]</scope>
    <source>
        <strain evidence="1 2">SS14</strain>
    </source>
</reference>
<proteinExistence type="predicted"/>
<gene>
    <name evidence="1" type="ORF">M422DRAFT_33179</name>
</gene>
<accession>A0A0C9UUL1</accession>